<evidence type="ECO:0000313" key="1">
    <source>
        <dbReference type="EMBL" id="CAD0339425.1"/>
    </source>
</evidence>
<evidence type="ECO:0000313" key="3">
    <source>
        <dbReference type="Proteomes" id="UP000515406"/>
    </source>
</evidence>
<accession>A0A6V7DRS2</accession>
<reference evidence="2 4" key="2">
    <citation type="submission" date="2023-10" db="EMBL/GenBank/DDBJ databases">
        <title>A new tool for lettuce pathogen research.</title>
        <authorList>
            <person name="Horton K.N."/>
            <person name="Cseke L.J."/>
            <person name="Badiwe M."/>
            <person name="Tesfaye D."/>
            <person name="Klein A."/>
            <person name="Su J."/>
            <person name="Potnis N."/>
            <person name="Gassmann W."/>
        </authorList>
    </citation>
    <scope>NUCLEOTIDE SEQUENCE [LARGE SCALE GENOMIC DNA]</scope>
    <source>
        <strain evidence="2 4">JSKH1901</strain>
    </source>
</reference>
<evidence type="ECO:0000313" key="4">
    <source>
        <dbReference type="Proteomes" id="UP001187425"/>
    </source>
</evidence>
<reference evidence="1 3" key="1">
    <citation type="submission" date="2020-07" db="EMBL/GenBank/DDBJ databases">
        <authorList>
            <person name="Pothier F. J."/>
        </authorList>
    </citation>
    <scope>NUCLEOTIDE SEQUENCE [LARGE SCALE GENOMIC DNA]</scope>
    <source>
        <strain evidence="1 3">CFBP 498</strain>
    </source>
</reference>
<dbReference type="Proteomes" id="UP000515406">
    <property type="component" value="Chromosome"/>
</dbReference>
<evidence type="ECO:0000313" key="2">
    <source>
        <dbReference type="EMBL" id="MDV7249923.1"/>
    </source>
</evidence>
<protein>
    <submittedName>
        <fullName evidence="2">Structural protein P5</fullName>
    </submittedName>
</protein>
<organism evidence="1 3">
    <name type="scientific">Xanthomonas hortorum pv. vitians</name>
    <dbReference type="NCBI Taxonomy" id="83224"/>
    <lineage>
        <taxon>Bacteria</taxon>
        <taxon>Pseudomonadati</taxon>
        <taxon>Pseudomonadota</taxon>
        <taxon>Gammaproteobacteria</taxon>
        <taxon>Lysobacterales</taxon>
        <taxon>Lysobacteraceae</taxon>
        <taxon>Xanthomonas</taxon>
    </lineage>
</organism>
<dbReference type="Proteomes" id="UP001187425">
    <property type="component" value="Unassembled WGS sequence"/>
</dbReference>
<dbReference type="EMBL" id="LR828257">
    <property type="protein sequence ID" value="CAD0339425.1"/>
    <property type="molecule type" value="Genomic_DNA"/>
</dbReference>
<sequence>MAPPRGVRNNNPGNIDRTGVAWQGEDRTAAARAREARFAVFDTPEYGFRALVKTLLTYQRKHGLRTVRGIINRWAPPVENDTGAYARQVATALGVDVDQRINVEAPATVFQLAKAIAKHENGGNFWGDAVIWDGVELAGIAR</sequence>
<dbReference type="AlphaFoldDB" id="A0A6V7DRS2"/>
<gene>
    <name evidence="1" type="ORF">CFBP498_26580</name>
    <name evidence="2" type="ORF">R4K57_16225</name>
</gene>
<dbReference type="RefSeq" id="WP_180313745.1">
    <property type="nucleotide sequence ID" value="NZ_JAJTZO010000079.1"/>
</dbReference>
<dbReference type="EMBL" id="LR828257">
    <property type="protein sequence ID" value="CAD0339435.1"/>
    <property type="molecule type" value="Genomic_DNA"/>
</dbReference>
<name>A0A6V7DRS2_9XANT</name>
<keyword evidence="3" id="KW-1185">Reference proteome</keyword>
<proteinExistence type="predicted"/>
<dbReference type="EMBL" id="JAWMQI010000068">
    <property type="protein sequence ID" value="MDV7249923.1"/>
    <property type="molecule type" value="Genomic_DNA"/>
</dbReference>